<dbReference type="Gene3D" id="1.25.40.10">
    <property type="entry name" value="Tetratricopeptide repeat domain"/>
    <property type="match status" value="1"/>
</dbReference>
<dbReference type="SUPFAM" id="SSF48452">
    <property type="entry name" value="TPR-like"/>
    <property type="match status" value="1"/>
</dbReference>
<keyword evidence="4" id="KW-1185">Reference proteome</keyword>
<accession>A0A379MT67</accession>
<dbReference type="InterPro" id="IPR019734">
    <property type="entry name" value="TPR_rpt"/>
</dbReference>
<evidence type="ECO:0000313" key="3">
    <source>
        <dbReference type="EMBL" id="SUE33812.1"/>
    </source>
</evidence>
<feature type="compositionally biased region" description="Basic and acidic residues" evidence="2">
    <location>
        <begin position="169"/>
        <end position="213"/>
    </location>
</feature>
<dbReference type="PANTHER" id="PTHR12558:SF13">
    <property type="entry name" value="CELL DIVISION CYCLE PROTEIN 27 HOMOLOG"/>
    <property type="match status" value="1"/>
</dbReference>
<dbReference type="SMART" id="SM00028">
    <property type="entry name" value="TPR"/>
    <property type="match status" value="2"/>
</dbReference>
<feature type="repeat" description="TPR" evidence="1">
    <location>
        <begin position="94"/>
        <end position="127"/>
    </location>
</feature>
<dbReference type="PANTHER" id="PTHR12558">
    <property type="entry name" value="CELL DIVISION CYCLE 16,23,27"/>
    <property type="match status" value="1"/>
</dbReference>
<protein>
    <submittedName>
        <fullName evidence="3">Predicted O-linked N-acetylglucosamine transferase, SPINDLY family</fullName>
    </submittedName>
</protein>
<keyword evidence="3" id="KW-0808">Transferase</keyword>
<dbReference type="GO" id="GO:0016740">
    <property type="term" value="F:transferase activity"/>
    <property type="evidence" value="ECO:0007669"/>
    <property type="project" value="UniProtKB-KW"/>
</dbReference>
<reference evidence="3 4" key="1">
    <citation type="submission" date="2018-06" db="EMBL/GenBank/DDBJ databases">
        <authorList>
            <consortium name="Pathogen Informatics"/>
            <person name="Doyle S."/>
        </authorList>
    </citation>
    <scope>NUCLEOTIDE SEQUENCE [LARGE SCALE GENOMIC DNA]</scope>
    <source>
        <strain evidence="3 4">NCTC11190</strain>
    </source>
</reference>
<proteinExistence type="predicted"/>
<feature type="compositionally biased region" description="Low complexity" evidence="2">
    <location>
        <begin position="214"/>
        <end position="223"/>
    </location>
</feature>
<gene>
    <name evidence="3" type="ORF">NCTC11190_01024</name>
</gene>
<evidence type="ECO:0000256" key="1">
    <source>
        <dbReference type="PROSITE-ProRule" id="PRU00339"/>
    </source>
</evidence>
<sequence length="263" mass="29934">MTRRLWIAGVLIFAPAALWAQKERADIRAGNRAYYEGKYPEAEVGYKRAIEKNISSYEANFNLAGALYKQGRYDDAAATYQKLAQDGTDTERQASTYYNMGNTYVKQWKLDEAIEAYKNALRLTPDDKEAKFNLAYAKKLKQDEDKKNDQNQNQDQNQDRNQNGGGGGNDDRNRDKNQDRNKNNDKNRNNNDPDKNNDKNNDRNGDRNEDKPDGGQSPQQQPSASRDESERLLRAIQASEDKTKKKVDAEKAQAVGARGGKQW</sequence>
<dbReference type="PROSITE" id="PS50293">
    <property type="entry name" value="TPR_REGION"/>
    <property type="match status" value="1"/>
</dbReference>
<feature type="compositionally biased region" description="Basic and acidic residues" evidence="2">
    <location>
        <begin position="140"/>
        <end position="149"/>
    </location>
</feature>
<dbReference type="STRING" id="880526.GCA_000427365_00423"/>
<feature type="compositionally biased region" description="Low complexity" evidence="2">
    <location>
        <begin position="150"/>
        <end position="162"/>
    </location>
</feature>
<evidence type="ECO:0000313" key="4">
    <source>
        <dbReference type="Proteomes" id="UP000255233"/>
    </source>
</evidence>
<dbReference type="Pfam" id="PF13414">
    <property type="entry name" value="TPR_11"/>
    <property type="match status" value="1"/>
</dbReference>
<dbReference type="Proteomes" id="UP000255233">
    <property type="component" value="Unassembled WGS sequence"/>
</dbReference>
<dbReference type="AlphaFoldDB" id="A0A379MT67"/>
<organism evidence="3 4">
    <name type="scientific">Rikenella microfusus</name>
    <dbReference type="NCBI Taxonomy" id="28139"/>
    <lineage>
        <taxon>Bacteria</taxon>
        <taxon>Pseudomonadati</taxon>
        <taxon>Bacteroidota</taxon>
        <taxon>Bacteroidia</taxon>
        <taxon>Bacteroidales</taxon>
        <taxon>Rikenellaceae</taxon>
        <taxon>Rikenella</taxon>
    </lineage>
</organism>
<dbReference type="OrthoDB" id="1525165at2"/>
<dbReference type="EMBL" id="UGVL01000001">
    <property type="protein sequence ID" value="SUE33812.1"/>
    <property type="molecule type" value="Genomic_DNA"/>
</dbReference>
<keyword evidence="1" id="KW-0802">TPR repeat</keyword>
<dbReference type="RefSeq" id="WP_037291360.1">
    <property type="nucleotide sequence ID" value="NZ_UGVL01000001.1"/>
</dbReference>
<dbReference type="InterPro" id="IPR011990">
    <property type="entry name" value="TPR-like_helical_dom_sf"/>
</dbReference>
<feature type="compositionally biased region" description="Basic and acidic residues" evidence="2">
    <location>
        <begin position="225"/>
        <end position="251"/>
    </location>
</feature>
<evidence type="ECO:0000256" key="2">
    <source>
        <dbReference type="SAM" id="MobiDB-lite"/>
    </source>
</evidence>
<feature type="region of interest" description="Disordered" evidence="2">
    <location>
        <begin position="140"/>
        <end position="263"/>
    </location>
</feature>
<dbReference type="Pfam" id="PF13432">
    <property type="entry name" value="TPR_16"/>
    <property type="match status" value="1"/>
</dbReference>
<dbReference type="PROSITE" id="PS50005">
    <property type="entry name" value="TPR"/>
    <property type="match status" value="1"/>
</dbReference>
<name>A0A379MT67_9BACT</name>